<dbReference type="Gene3D" id="1.10.10.10">
    <property type="entry name" value="Winged helix-like DNA-binding domain superfamily/Winged helix DNA-binding domain"/>
    <property type="match status" value="1"/>
</dbReference>
<sequence length="236" mass="24981">MAVLAAFDADRPALTLSQLARRTGMPISTVHRLLGPLVDWGAVERGEDGAYRIGLRLWETGSLAPRGGGLRERALPFLEDLCQVSQENAQLAVRQGTELVFVERLAGSGAVPVLTRVGGRFALTSTGVGLVLLAHSPDDVVDEVLSTRIEAHTPCTVTDPGQLRRMLADVHTRGFAVSDRQVTDDALSVAAPVLDRAGRAVAAVSLVVRYGTAAPHQLATPVRTTARAISRALDGP</sequence>
<dbReference type="InterPro" id="IPR029016">
    <property type="entry name" value="GAF-like_dom_sf"/>
</dbReference>
<evidence type="ECO:0000259" key="4">
    <source>
        <dbReference type="PROSITE" id="PS51077"/>
    </source>
</evidence>
<keyword evidence="2" id="KW-0238">DNA-binding</keyword>
<evidence type="ECO:0000256" key="3">
    <source>
        <dbReference type="ARBA" id="ARBA00023163"/>
    </source>
</evidence>
<dbReference type="PANTHER" id="PTHR30136:SF24">
    <property type="entry name" value="HTH-TYPE TRANSCRIPTIONAL REPRESSOR ALLR"/>
    <property type="match status" value="1"/>
</dbReference>
<dbReference type="Gene3D" id="3.30.450.40">
    <property type="match status" value="1"/>
</dbReference>
<dbReference type="InterPro" id="IPR050707">
    <property type="entry name" value="HTH_MetabolicPath_Reg"/>
</dbReference>
<dbReference type="InterPro" id="IPR036388">
    <property type="entry name" value="WH-like_DNA-bd_sf"/>
</dbReference>
<keyword evidence="1" id="KW-0805">Transcription regulation</keyword>
<dbReference type="PROSITE" id="PS51078">
    <property type="entry name" value="ICLR_ED"/>
    <property type="match status" value="1"/>
</dbReference>
<dbReference type="SMART" id="SM00346">
    <property type="entry name" value="HTH_ICLR"/>
    <property type="match status" value="1"/>
</dbReference>
<reference evidence="6 7" key="1">
    <citation type="submission" date="2024-03" db="EMBL/GenBank/DDBJ databases">
        <title>Draft genome sequence of Pseudonocardia nematodicida JCM 31783.</title>
        <authorList>
            <person name="Butdee W."/>
            <person name="Duangmal K."/>
        </authorList>
    </citation>
    <scope>NUCLEOTIDE SEQUENCE [LARGE SCALE GENOMIC DNA]</scope>
    <source>
        <strain evidence="6 7">JCM 31783</strain>
    </source>
</reference>
<dbReference type="PROSITE" id="PS51077">
    <property type="entry name" value="HTH_ICLR"/>
    <property type="match status" value="1"/>
</dbReference>
<keyword evidence="7" id="KW-1185">Reference proteome</keyword>
<dbReference type="Pfam" id="PF01614">
    <property type="entry name" value="IclR_C"/>
    <property type="match status" value="1"/>
</dbReference>
<protein>
    <submittedName>
        <fullName evidence="6">IclR family transcriptional regulator</fullName>
    </submittedName>
</protein>
<dbReference type="InterPro" id="IPR014757">
    <property type="entry name" value="Tscrpt_reg_IclR_C"/>
</dbReference>
<organism evidence="6 7">
    <name type="scientific">Pseudonocardia nematodicida</name>
    <dbReference type="NCBI Taxonomy" id="1206997"/>
    <lineage>
        <taxon>Bacteria</taxon>
        <taxon>Bacillati</taxon>
        <taxon>Actinomycetota</taxon>
        <taxon>Actinomycetes</taxon>
        <taxon>Pseudonocardiales</taxon>
        <taxon>Pseudonocardiaceae</taxon>
        <taxon>Pseudonocardia</taxon>
    </lineage>
</organism>
<proteinExistence type="predicted"/>
<evidence type="ECO:0000256" key="2">
    <source>
        <dbReference type="ARBA" id="ARBA00023125"/>
    </source>
</evidence>
<dbReference type="InterPro" id="IPR005471">
    <property type="entry name" value="Tscrpt_reg_IclR_N"/>
</dbReference>
<evidence type="ECO:0000313" key="7">
    <source>
        <dbReference type="Proteomes" id="UP001494902"/>
    </source>
</evidence>
<feature type="domain" description="IclR-ED" evidence="5">
    <location>
        <begin position="56"/>
        <end position="235"/>
    </location>
</feature>
<dbReference type="SUPFAM" id="SSF46785">
    <property type="entry name" value="Winged helix' DNA-binding domain"/>
    <property type="match status" value="1"/>
</dbReference>
<dbReference type="Pfam" id="PF09339">
    <property type="entry name" value="HTH_IclR"/>
    <property type="match status" value="1"/>
</dbReference>
<feature type="domain" description="HTH iclR-type" evidence="4">
    <location>
        <begin position="1"/>
        <end position="55"/>
    </location>
</feature>
<dbReference type="PANTHER" id="PTHR30136">
    <property type="entry name" value="HELIX-TURN-HELIX TRANSCRIPTIONAL REGULATOR, ICLR FAMILY"/>
    <property type="match status" value="1"/>
</dbReference>
<gene>
    <name evidence="6" type="ORF">WIS52_03865</name>
</gene>
<name>A0ABV1K572_9PSEU</name>
<evidence type="ECO:0000259" key="5">
    <source>
        <dbReference type="PROSITE" id="PS51078"/>
    </source>
</evidence>
<dbReference type="SUPFAM" id="SSF55781">
    <property type="entry name" value="GAF domain-like"/>
    <property type="match status" value="1"/>
</dbReference>
<evidence type="ECO:0000256" key="1">
    <source>
        <dbReference type="ARBA" id="ARBA00023015"/>
    </source>
</evidence>
<evidence type="ECO:0000313" key="6">
    <source>
        <dbReference type="EMBL" id="MEQ3549600.1"/>
    </source>
</evidence>
<comment type="caution">
    <text evidence="6">The sequence shown here is derived from an EMBL/GenBank/DDBJ whole genome shotgun (WGS) entry which is preliminary data.</text>
</comment>
<dbReference type="Proteomes" id="UP001494902">
    <property type="component" value="Unassembled WGS sequence"/>
</dbReference>
<dbReference type="InterPro" id="IPR036390">
    <property type="entry name" value="WH_DNA-bd_sf"/>
</dbReference>
<accession>A0ABV1K572</accession>
<keyword evidence="3" id="KW-0804">Transcription</keyword>
<dbReference type="EMBL" id="JBEDNQ010000001">
    <property type="protein sequence ID" value="MEQ3549600.1"/>
    <property type="molecule type" value="Genomic_DNA"/>
</dbReference>